<dbReference type="EMBL" id="JBHUJB010000025">
    <property type="protein sequence ID" value="MFD2158452.1"/>
    <property type="molecule type" value="Genomic_DNA"/>
</dbReference>
<proteinExistence type="predicted"/>
<dbReference type="InterPro" id="IPR011990">
    <property type="entry name" value="TPR-like_helical_dom_sf"/>
</dbReference>
<keyword evidence="2" id="KW-0547">Nucleotide-binding</keyword>
<dbReference type="Proteomes" id="UP001597389">
    <property type="component" value="Unassembled WGS sequence"/>
</dbReference>
<dbReference type="PROSITE" id="PS50011">
    <property type="entry name" value="PROTEIN_KINASE_DOM"/>
    <property type="match status" value="1"/>
</dbReference>
<sequence>MSDDSSNNGFKMNANLAQFYEASLSPVELLSEERYINEEFIAEGAIKRVYKVTDTHCSRTIALARIKHELINLEHSIDFIREVQITSGFEHPNIIRVYNIGISHGAPWFTMELTSGRTLVDKLKEETKLTLNKKLEIFRDICDAIQYAHARDVLHLDLKPENVSIGKEGQILLGDWGIASSIAQSVEGDLAKAQTQYGYIKGSPGFMAPEQAYEGYQKHPTADVFGLGALLFYILTSEAPIMGDSPTVALTSTRLGQIKSLERKDIPPRLVHVLAKALALRPQNRYQHVAELKREIDQYLDGFATSAESANFTTQLHLFVRRHMAACISAILLFILLPASTIYYISSVKISEKEALKAKTEALKAKEEAQIHLAKFVEEQEARQKERRDSSLVFQRHSTYNLHNFNLDQALESAQDAVANDPENENALYRLGFLHFMRQDFKEANKYLKYGQHKDADLMKLAAKYAPLNRKLTGSETVHLFNQIQDRRAFLKYCMFLYDSKIKSTQEHLTLVKFFLEKENKVKPINISWNQKNLTLTLTGNPKLKTIYTRKTSFAKATNLLSNIPAKKVLLDDTGKNRKNIKNLLPNKNCKPTFVPLSTVASEK</sequence>
<dbReference type="Pfam" id="PF00069">
    <property type="entry name" value="Pkinase"/>
    <property type="match status" value="1"/>
</dbReference>
<dbReference type="GO" id="GO:0016301">
    <property type="term" value="F:kinase activity"/>
    <property type="evidence" value="ECO:0007669"/>
    <property type="project" value="UniProtKB-KW"/>
</dbReference>
<evidence type="ECO:0000259" key="5">
    <source>
        <dbReference type="PROSITE" id="PS50011"/>
    </source>
</evidence>
<dbReference type="Gene3D" id="1.25.40.10">
    <property type="entry name" value="Tetratricopeptide repeat domain"/>
    <property type="match status" value="1"/>
</dbReference>
<dbReference type="SUPFAM" id="SSF48452">
    <property type="entry name" value="TPR-like"/>
    <property type="match status" value="1"/>
</dbReference>
<dbReference type="PANTHER" id="PTHR43289">
    <property type="entry name" value="MITOGEN-ACTIVATED PROTEIN KINASE KINASE KINASE 20-RELATED"/>
    <property type="match status" value="1"/>
</dbReference>
<dbReference type="SUPFAM" id="SSF56112">
    <property type="entry name" value="Protein kinase-like (PK-like)"/>
    <property type="match status" value="1"/>
</dbReference>
<keyword evidence="7" id="KW-1185">Reference proteome</keyword>
<evidence type="ECO:0000313" key="6">
    <source>
        <dbReference type="EMBL" id="MFD2158452.1"/>
    </source>
</evidence>
<dbReference type="InterPro" id="IPR011009">
    <property type="entry name" value="Kinase-like_dom_sf"/>
</dbReference>
<comment type="caution">
    <text evidence="6">The sequence shown here is derived from an EMBL/GenBank/DDBJ whole genome shotgun (WGS) entry which is preliminary data.</text>
</comment>
<evidence type="ECO:0000256" key="1">
    <source>
        <dbReference type="ARBA" id="ARBA00022679"/>
    </source>
</evidence>
<evidence type="ECO:0000256" key="4">
    <source>
        <dbReference type="ARBA" id="ARBA00022840"/>
    </source>
</evidence>
<dbReference type="InterPro" id="IPR000719">
    <property type="entry name" value="Prot_kinase_dom"/>
</dbReference>
<keyword evidence="4" id="KW-0067">ATP-binding</keyword>
<dbReference type="SMART" id="SM00220">
    <property type="entry name" value="S_TKc"/>
    <property type="match status" value="1"/>
</dbReference>
<feature type="domain" description="Protein kinase" evidence="5">
    <location>
        <begin position="35"/>
        <end position="300"/>
    </location>
</feature>
<evidence type="ECO:0000313" key="7">
    <source>
        <dbReference type="Proteomes" id="UP001597389"/>
    </source>
</evidence>
<keyword evidence="1" id="KW-0808">Transferase</keyword>
<dbReference type="PANTHER" id="PTHR43289:SF6">
    <property type="entry name" value="SERINE_THREONINE-PROTEIN KINASE NEKL-3"/>
    <property type="match status" value="1"/>
</dbReference>
<keyword evidence="3 6" id="KW-0418">Kinase</keyword>
<name>A0ABW4ZA04_9BACT</name>
<reference evidence="7" key="1">
    <citation type="journal article" date="2019" name="Int. J. Syst. Evol. Microbiol.">
        <title>The Global Catalogue of Microorganisms (GCM) 10K type strain sequencing project: providing services to taxonomists for standard genome sequencing and annotation.</title>
        <authorList>
            <consortium name="The Broad Institute Genomics Platform"/>
            <consortium name="The Broad Institute Genome Sequencing Center for Infectious Disease"/>
            <person name="Wu L."/>
            <person name="Ma J."/>
        </authorList>
    </citation>
    <scope>NUCLEOTIDE SEQUENCE [LARGE SCALE GENOMIC DNA]</scope>
    <source>
        <strain evidence="7">CCUG 57942</strain>
    </source>
</reference>
<evidence type="ECO:0000256" key="3">
    <source>
        <dbReference type="ARBA" id="ARBA00022777"/>
    </source>
</evidence>
<dbReference type="Gene3D" id="1.10.510.10">
    <property type="entry name" value="Transferase(Phosphotransferase) domain 1"/>
    <property type="match status" value="1"/>
</dbReference>
<dbReference type="CDD" id="cd14014">
    <property type="entry name" value="STKc_PknB_like"/>
    <property type="match status" value="1"/>
</dbReference>
<dbReference type="RefSeq" id="WP_377089096.1">
    <property type="nucleotide sequence ID" value="NZ_JBHSJL010000014.1"/>
</dbReference>
<gene>
    <name evidence="6" type="ORF">ACFSW8_06040</name>
</gene>
<accession>A0ABW4ZA04</accession>
<protein>
    <submittedName>
        <fullName evidence="6">Protein kinase</fullName>
    </submittedName>
</protein>
<evidence type="ECO:0000256" key="2">
    <source>
        <dbReference type="ARBA" id="ARBA00022741"/>
    </source>
</evidence>
<organism evidence="6 7">
    <name type="scientific">Rubritalea tangerina</name>
    <dbReference type="NCBI Taxonomy" id="430798"/>
    <lineage>
        <taxon>Bacteria</taxon>
        <taxon>Pseudomonadati</taxon>
        <taxon>Verrucomicrobiota</taxon>
        <taxon>Verrucomicrobiia</taxon>
        <taxon>Verrucomicrobiales</taxon>
        <taxon>Rubritaleaceae</taxon>
        <taxon>Rubritalea</taxon>
    </lineage>
</organism>